<dbReference type="OrthoDB" id="2077946at2"/>
<name>A0A154L116_9PROT</name>
<dbReference type="Pfam" id="PF13289">
    <property type="entry name" value="SIR2_2"/>
    <property type="match status" value="1"/>
</dbReference>
<dbReference type="InterPro" id="IPR029035">
    <property type="entry name" value="DHS-like_NAD/FAD-binding_dom"/>
</dbReference>
<dbReference type="Proteomes" id="UP000076335">
    <property type="component" value="Unassembled WGS sequence"/>
</dbReference>
<dbReference type="AlphaFoldDB" id="A0A154L116"/>
<sequence>MRFTENGPDIPHELIAAQRNGQVIFFCGAGISVPAELPGFKCLTENVAQKLHATDHDIVKNMIERGEYDRVFSWLRQHYPSDQVDYHILNSLKVPRSPKLENHRNLLKLSKTPLGEPLVVTTNFDRLFERAQEGLKHYTAPFLPDLQMDRDASGIIYLHGRWQKPNRKNPTKYNLVISSQDFGKAYLSHGWAARFLSNILRTRTIILIGYSGDDTLVRYLLEGLNSETENIHTNVYAFDCGSEGEVKRKWSSLGVNAIPYPDHSDLWKTIEEWSKLAATPDYWENYIHNIAQSSPRSLLPFQRGQVASFISDQKGAEKFAAFNPLPHAEWICVFDRNVRFFKPKSYFPETEATIDLLDDYGTDRDPSRAELERSSDQNNFLIGDDYVSILPTHETSKLSERLSNLNYSELWRVNSRTTALCHWITKVIDQPETIWWLLKQTTLHPIILNCIASKSFEAPDSPLTKLEKFWPLFFYFHKNKSTNSDYEWFKLKNKIDTKGWNISIIDQLSEITRPELLPKTYRTPDVPINSFNEIESIIPAFEVHFPHLTYMELSVPDSWISQTLEALTKSLKKAVDLLKMIEYSAVEFRHFDFPPLTSNKNGFSSHIDTFGKLILLAADLIERLVHIDAQELSKIVNKWPASEPNVFDRLKLFVWRFDNIIPTSKVAEQLDTISNEVFWDSYTTPELLEMLNIRLSGFCEKDRLKIENRIWAFTDKYEWEDQKSFEERKIYWLGRIFSKIDETSAGLTSSGKTRLNQIKASEHWKDEYLEDEFSSGGVKGGFVSTDTSADGLEKLGGTELFEEILRRESDHSVFLKENKPFIGLIKADPIKITTELLSELEKGEHRKHFWQQLFSHFPEAASTEDIKFIAKTIPTLPEEVVYECRYTLTSWIQRQLPKTLKNEQKIFWEIWDHVFFQLNSYGLQATKSAIGETRRAGRIVRTSRKTINHALNSPIGHLVEAIFQTIESWSLNHATNDFTAILNRLALSLNAIGDGSANAAAMIALRYNYLFHWFPDWAKEHLVPVFAVEHENAEAAWRGLVNQRKLTVGDAFWSIKSEMIKVLWSQVEWEDEGDFRRSLACIVVAYAYFYGHRKKYLQDYEIRTAIRNFDDESRAHALWQLWRIVEDHDCWPTFGKVFFKRYWPLEREYQSRKTSSQLLMLVSKSGNHFPDIAETIIPFLVPAERGDMFTHSIISESPSIASQWPDVVLRIFDRIYPTSMSTAPYNLREALDEIAQASAHLRVDPTWKRLDEICPVR</sequence>
<dbReference type="SUPFAM" id="SSF52467">
    <property type="entry name" value="DHS-like NAD/FAD-binding domain"/>
    <property type="match status" value="1"/>
</dbReference>
<dbReference type="EMBL" id="LPVY01000022">
    <property type="protein sequence ID" value="KZB61722.1"/>
    <property type="molecule type" value="Genomic_DNA"/>
</dbReference>
<comment type="caution">
    <text evidence="1">The sequence shown here is derived from an EMBL/GenBank/DDBJ whole genome shotgun (WGS) entry which is preliminary data.</text>
</comment>
<protein>
    <submittedName>
        <fullName evidence="1">Uncharacterized protein</fullName>
    </submittedName>
</protein>
<gene>
    <name evidence="1" type="ORF">AUP42_05595</name>
</gene>
<dbReference type="Gene3D" id="3.40.50.1220">
    <property type="entry name" value="TPP-binding domain"/>
    <property type="match status" value="1"/>
</dbReference>
<reference evidence="1 2" key="1">
    <citation type="submission" date="2015-12" db="EMBL/GenBank/DDBJ databases">
        <title>Genome sequence of Thalassospira lucentensis MCCC 1A02072.</title>
        <authorList>
            <person name="Lu L."/>
            <person name="Lai Q."/>
            <person name="Shao Z."/>
            <person name="Qian P."/>
        </authorList>
    </citation>
    <scope>NUCLEOTIDE SEQUENCE [LARGE SCALE GENOMIC DNA]</scope>
    <source>
        <strain evidence="1 2">MCCC 1A02072</strain>
    </source>
</reference>
<proteinExistence type="predicted"/>
<organism evidence="1 2">
    <name type="scientific">Thalassospira lucentensis</name>
    <dbReference type="NCBI Taxonomy" id="168935"/>
    <lineage>
        <taxon>Bacteria</taxon>
        <taxon>Pseudomonadati</taxon>
        <taxon>Pseudomonadota</taxon>
        <taxon>Alphaproteobacteria</taxon>
        <taxon>Rhodospirillales</taxon>
        <taxon>Thalassospiraceae</taxon>
        <taxon>Thalassospira</taxon>
    </lineage>
</organism>
<evidence type="ECO:0000313" key="1">
    <source>
        <dbReference type="EMBL" id="KZB61722.1"/>
    </source>
</evidence>
<evidence type="ECO:0000313" key="2">
    <source>
        <dbReference type="Proteomes" id="UP000076335"/>
    </source>
</evidence>
<dbReference type="RefSeq" id="WP_062953031.1">
    <property type="nucleotide sequence ID" value="NZ_LPVY01000022.1"/>
</dbReference>
<accession>A0A154L116</accession>